<gene>
    <name evidence="1" type="ORF">Pcinc_039034</name>
</gene>
<dbReference type="Proteomes" id="UP001286313">
    <property type="component" value="Unassembled WGS sequence"/>
</dbReference>
<evidence type="ECO:0000313" key="2">
    <source>
        <dbReference type="Proteomes" id="UP001286313"/>
    </source>
</evidence>
<accession>A0AAE1EJQ4</accession>
<dbReference type="PANTHER" id="PTHR18841:SF0">
    <property type="entry name" value="VITELLINE MEMBRANE OUTER LAYER 1 HOMOLOG A-RELATED"/>
    <property type="match status" value="1"/>
</dbReference>
<dbReference type="EMBL" id="JAWQEG010006556">
    <property type="protein sequence ID" value="KAK3854489.1"/>
    <property type="molecule type" value="Genomic_DNA"/>
</dbReference>
<dbReference type="GO" id="GO:0005615">
    <property type="term" value="C:extracellular space"/>
    <property type="evidence" value="ECO:0007669"/>
    <property type="project" value="TreeGrafter"/>
</dbReference>
<dbReference type="InterPro" id="IPR036706">
    <property type="entry name" value="VOMI_sf"/>
</dbReference>
<comment type="caution">
    <text evidence="1">The sequence shown here is derived from an EMBL/GenBank/DDBJ whole genome shotgun (WGS) entry which is preliminary data.</text>
</comment>
<dbReference type="PANTHER" id="PTHR18841">
    <property type="entry name" value="VITELLINE MEMBRANE OUTER LAYER PROTEIN I-RELATED"/>
    <property type="match status" value="1"/>
</dbReference>
<dbReference type="SUPFAM" id="SSF51092">
    <property type="entry name" value="Vitelline membrane outer protein-I (VMO-I)"/>
    <property type="match status" value="1"/>
</dbReference>
<proteinExistence type="predicted"/>
<reference evidence="1" key="1">
    <citation type="submission" date="2023-10" db="EMBL/GenBank/DDBJ databases">
        <title>Genome assemblies of two species of porcelain crab, Petrolisthes cinctipes and Petrolisthes manimaculis (Anomura: Porcellanidae).</title>
        <authorList>
            <person name="Angst P."/>
        </authorList>
    </citation>
    <scope>NUCLEOTIDE SEQUENCE</scope>
    <source>
        <strain evidence="1">PB745_01</strain>
        <tissue evidence="1">Gill</tissue>
    </source>
</reference>
<name>A0AAE1EJQ4_PETCI</name>
<dbReference type="InterPro" id="IPR005515">
    <property type="entry name" value="VOMI"/>
</dbReference>
<dbReference type="Gene3D" id="2.100.10.20">
    <property type="entry name" value="Vitelline membrane outer layer protein I (VOMI)"/>
    <property type="match status" value="1"/>
</dbReference>
<dbReference type="AlphaFoldDB" id="A0AAE1EJQ4"/>
<sequence>MTLDTASDVYVMTNELVGLPLTPPSLMGEWRTPLMCQTGSFIYGYLNWHDKYDGESMEPDDCGVVGVELLCRDLHGISTHNLTHIIHYPGSYQGNLVTCPAGVLATGLRGKQGADRDSTLDQDGLINLEIKCQDGSTYRSLRPSEHGTMGNTMECSVGSYLCGVQIREVTLGHSDDNTCITDMAIICCSP</sequence>
<protein>
    <submittedName>
        <fullName evidence="1">Uncharacterized protein</fullName>
    </submittedName>
</protein>
<organism evidence="1 2">
    <name type="scientific">Petrolisthes cinctipes</name>
    <name type="common">Flat porcelain crab</name>
    <dbReference type="NCBI Taxonomy" id="88211"/>
    <lineage>
        <taxon>Eukaryota</taxon>
        <taxon>Metazoa</taxon>
        <taxon>Ecdysozoa</taxon>
        <taxon>Arthropoda</taxon>
        <taxon>Crustacea</taxon>
        <taxon>Multicrustacea</taxon>
        <taxon>Malacostraca</taxon>
        <taxon>Eumalacostraca</taxon>
        <taxon>Eucarida</taxon>
        <taxon>Decapoda</taxon>
        <taxon>Pleocyemata</taxon>
        <taxon>Anomura</taxon>
        <taxon>Galatheoidea</taxon>
        <taxon>Porcellanidae</taxon>
        <taxon>Petrolisthes</taxon>
    </lineage>
</organism>
<evidence type="ECO:0000313" key="1">
    <source>
        <dbReference type="EMBL" id="KAK3854489.1"/>
    </source>
</evidence>
<dbReference type="Pfam" id="PF03762">
    <property type="entry name" value="VOMI"/>
    <property type="match status" value="1"/>
</dbReference>
<keyword evidence="2" id="KW-1185">Reference proteome</keyword>